<accession>A0A1A9VD14</accession>
<evidence type="ECO:0000313" key="2">
    <source>
        <dbReference type="EnsemblMetazoa" id="GAUT033352-PA"/>
    </source>
</evidence>
<dbReference type="VEuPathDB" id="VectorBase:GAUT033352"/>
<protein>
    <submittedName>
        <fullName evidence="2">Uncharacterized protein</fullName>
    </submittedName>
</protein>
<evidence type="ECO:0000313" key="3">
    <source>
        <dbReference type="Proteomes" id="UP000078200"/>
    </source>
</evidence>
<feature type="region of interest" description="Disordered" evidence="1">
    <location>
        <begin position="448"/>
        <end position="477"/>
    </location>
</feature>
<feature type="compositionally biased region" description="Polar residues" evidence="1">
    <location>
        <begin position="453"/>
        <end position="464"/>
    </location>
</feature>
<feature type="region of interest" description="Disordered" evidence="1">
    <location>
        <begin position="287"/>
        <end position="308"/>
    </location>
</feature>
<organism evidence="2 3">
    <name type="scientific">Glossina austeni</name>
    <name type="common">Savannah tsetse fly</name>
    <dbReference type="NCBI Taxonomy" id="7395"/>
    <lineage>
        <taxon>Eukaryota</taxon>
        <taxon>Metazoa</taxon>
        <taxon>Ecdysozoa</taxon>
        <taxon>Arthropoda</taxon>
        <taxon>Hexapoda</taxon>
        <taxon>Insecta</taxon>
        <taxon>Pterygota</taxon>
        <taxon>Neoptera</taxon>
        <taxon>Endopterygota</taxon>
        <taxon>Diptera</taxon>
        <taxon>Brachycera</taxon>
        <taxon>Muscomorpha</taxon>
        <taxon>Hippoboscoidea</taxon>
        <taxon>Glossinidae</taxon>
        <taxon>Glossina</taxon>
    </lineage>
</organism>
<dbReference type="Proteomes" id="UP000078200">
    <property type="component" value="Unassembled WGS sequence"/>
</dbReference>
<sequence>MTRHVAAVGDNFYNNLLIDVSKVESAAGNQLHHRSSSSARSSLFQHLIVTVNDSPIKSKKFHSFNIKSETPTSSSSSSSSIQEKVSNSPKFREEVHLTKSHYIKSNKTEQSGNLLLIQKTKNSINLGTIGNETSVAATTITTTTGIMPINNVVTTSNTTTRGSQVPSISIIPLTSATTVRSFSSASQLSASSSYVTAEPKKCTLVKNVSGLVVQQRSRPQEQLNQTEKCTILKFDVVRKSSVATSTIVTSTLTSTSSSTASAGSDVPTTETTLVIPSSAIQIDTQDFDDSEDRPQQNHHQSSQIITNQPIIVKIEPTQAFHIVDESDTRVLSLPLTDSDKVGASWIDLKDLAGLQPSAGSTLLDVCFEPITTVTNTATNTDKSTATATKTTSTATTTIDAPTGILITKRQGTLKPAETDAPLALRVSGSESSSSATVANKATTTITSPVSTTREQYSGPSTSGAMTGYLPQENQCFQ</sequence>
<evidence type="ECO:0000256" key="1">
    <source>
        <dbReference type="SAM" id="MobiDB-lite"/>
    </source>
</evidence>
<name>A0A1A9VD14_GLOAU</name>
<feature type="compositionally biased region" description="Polar residues" evidence="1">
    <location>
        <begin position="297"/>
        <end position="308"/>
    </location>
</feature>
<dbReference type="AlphaFoldDB" id="A0A1A9VD14"/>
<dbReference type="EnsemblMetazoa" id="GAUT033352-RA">
    <property type="protein sequence ID" value="GAUT033352-PA"/>
    <property type="gene ID" value="GAUT033352"/>
</dbReference>
<proteinExistence type="predicted"/>
<reference evidence="2" key="1">
    <citation type="submission" date="2020-05" db="UniProtKB">
        <authorList>
            <consortium name="EnsemblMetazoa"/>
        </authorList>
    </citation>
    <scope>IDENTIFICATION</scope>
    <source>
        <strain evidence="2">TTRI</strain>
    </source>
</reference>
<dbReference type="STRING" id="7395.A0A1A9VD14"/>
<keyword evidence="3" id="KW-1185">Reference proteome</keyword>
<feature type="region of interest" description="Disordered" evidence="1">
    <location>
        <begin position="66"/>
        <end position="93"/>
    </location>
</feature>